<protein>
    <submittedName>
        <fullName evidence="2">Uncharacterized protein</fullName>
    </submittedName>
</protein>
<proteinExistence type="predicted"/>
<evidence type="ECO:0000313" key="3">
    <source>
        <dbReference type="Proteomes" id="UP000327085"/>
    </source>
</evidence>
<evidence type="ECO:0000313" key="4">
    <source>
        <dbReference type="Proteomes" id="UP001054821"/>
    </source>
</evidence>
<dbReference type="Proteomes" id="UP000327085">
    <property type="component" value="Chromosome 3"/>
</dbReference>
<keyword evidence="4" id="KW-1185">Reference proteome</keyword>
<dbReference type="Gramene" id="VVA17807">
    <property type="protein sequence ID" value="VVA17807"/>
    <property type="gene ID" value="Prudul26B030125"/>
</dbReference>
<organism evidence="2 3">
    <name type="scientific">Prunus dulcis</name>
    <name type="common">Almond</name>
    <name type="synonym">Amygdalus dulcis</name>
    <dbReference type="NCBI Taxonomy" id="3755"/>
    <lineage>
        <taxon>Eukaryota</taxon>
        <taxon>Viridiplantae</taxon>
        <taxon>Streptophyta</taxon>
        <taxon>Embryophyta</taxon>
        <taxon>Tracheophyta</taxon>
        <taxon>Spermatophyta</taxon>
        <taxon>Magnoliopsida</taxon>
        <taxon>eudicotyledons</taxon>
        <taxon>Gunneridae</taxon>
        <taxon>Pentapetalae</taxon>
        <taxon>rosids</taxon>
        <taxon>fabids</taxon>
        <taxon>Rosales</taxon>
        <taxon>Rosaceae</taxon>
        <taxon>Amygdaloideae</taxon>
        <taxon>Amygdaleae</taxon>
        <taxon>Prunus</taxon>
    </lineage>
</organism>
<dbReference type="EMBL" id="JAJFAZ020000003">
    <property type="protein sequence ID" value="KAI5341259.1"/>
    <property type="molecule type" value="Genomic_DNA"/>
</dbReference>
<name>A0A5E4EPZ6_PRUDU</name>
<evidence type="ECO:0000313" key="1">
    <source>
        <dbReference type="EMBL" id="KAI5341259.1"/>
    </source>
</evidence>
<reference evidence="3" key="2">
    <citation type="journal article" date="2020" name="Plant J.">
        <title>Transposons played a major role in the diversification between the closely related almond and peach genomes: results from the almond genome sequence.</title>
        <authorList>
            <person name="Alioto T."/>
            <person name="Alexiou K.G."/>
            <person name="Bardil A."/>
            <person name="Barteri F."/>
            <person name="Castanera R."/>
            <person name="Cruz F."/>
            <person name="Dhingra A."/>
            <person name="Duval H."/>
            <person name="Fernandez I Marti A."/>
            <person name="Frias L."/>
            <person name="Galan B."/>
            <person name="Garcia J.L."/>
            <person name="Howad W."/>
            <person name="Gomez-Garrido J."/>
            <person name="Gut M."/>
            <person name="Julca I."/>
            <person name="Morata J."/>
            <person name="Puigdomenech P."/>
            <person name="Ribeca P."/>
            <person name="Rubio Cabetas M.J."/>
            <person name="Vlasova A."/>
            <person name="Wirthensohn M."/>
            <person name="Garcia-Mas J."/>
            <person name="Gabaldon T."/>
            <person name="Casacuberta J.M."/>
            <person name="Arus P."/>
        </authorList>
    </citation>
    <scope>NUCLEOTIDE SEQUENCE [LARGE SCALE GENOMIC DNA]</scope>
    <source>
        <strain evidence="3">cv. Texas</strain>
    </source>
</reference>
<dbReference type="EMBL" id="CABIKO010000026">
    <property type="protein sequence ID" value="VVA17807.1"/>
    <property type="molecule type" value="Genomic_DNA"/>
</dbReference>
<dbReference type="InParanoid" id="A0A5E4EPZ6"/>
<reference evidence="2" key="1">
    <citation type="submission" date="2019-07" db="EMBL/GenBank/DDBJ databases">
        <authorList>
            <person name="Alioto T."/>
            <person name="Alioto T."/>
            <person name="Gomez Garrido J."/>
        </authorList>
    </citation>
    <scope>NUCLEOTIDE SEQUENCE</scope>
</reference>
<gene>
    <name evidence="2" type="ORF">ALMOND_2B030125</name>
    <name evidence="1" type="ORF">L3X38_020533</name>
</gene>
<reference evidence="1 4" key="3">
    <citation type="journal article" date="2022" name="G3 (Bethesda)">
        <title>Whole-genome sequence and methylome profiling of the almond [Prunus dulcis (Mill.) D.A. Webb] cultivar 'Nonpareil'.</title>
        <authorList>
            <person name="D'Amico-Willman K.M."/>
            <person name="Ouma W.Z."/>
            <person name="Meulia T."/>
            <person name="Sideli G.M."/>
            <person name="Gradziel T.M."/>
            <person name="Fresnedo-Ramirez J."/>
        </authorList>
    </citation>
    <scope>NUCLEOTIDE SEQUENCE [LARGE SCALE GENOMIC DNA]</scope>
    <source>
        <strain evidence="1">Clone GOH B32 T37-40</strain>
    </source>
</reference>
<dbReference type="AlphaFoldDB" id="A0A5E4EPZ6"/>
<dbReference type="Proteomes" id="UP001054821">
    <property type="component" value="Chromosome 3"/>
</dbReference>
<accession>A0A5E4EPZ6</accession>
<sequence length="72" mass="8101">MRLRLSDGWAWGSVVDIMDKADGRGVEVWADGLVGWIILCRFRMGYSPPQPWARAVRACVPRLVGKISSRLD</sequence>
<evidence type="ECO:0000313" key="2">
    <source>
        <dbReference type="EMBL" id="VVA17807.1"/>
    </source>
</evidence>